<feature type="non-terminal residue" evidence="7">
    <location>
        <position position="1"/>
    </location>
</feature>
<dbReference type="InterPro" id="IPR003533">
    <property type="entry name" value="Doublecortin_dom"/>
</dbReference>
<keyword evidence="2" id="KW-0963">Cytoplasm</keyword>
<sequence length="224" mass="24752">VENDNAAVDVHEDAGDDGGGGEDGGVNDTAPRSEQTANHVAGASSSGGANNHGASRRGSVSLHRKSHEDDEDFDDEGGRESDTTTRRRRSNATPPSRPKSRIDQGVAQSKYNNLSYWRARKVLFYKNGDPFFPGVEFRFKPGRDIVSLESLLDKLSLRMDLPRGARYVFSMDGDRKLRLEELEDGASYVVSSYKTFKGSTHFEEATLSKTQVSLVWCRIVNMSM</sequence>
<dbReference type="SMART" id="SM00537">
    <property type="entry name" value="DCX"/>
    <property type="match status" value="1"/>
</dbReference>
<protein>
    <recommendedName>
        <fullName evidence="6">Doublecortin domain-containing protein</fullName>
    </recommendedName>
</protein>
<feature type="domain" description="Doublecortin" evidence="6">
    <location>
        <begin position="120"/>
        <end position="197"/>
    </location>
</feature>
<dbReference type="InterPro" id="IPR036572">
    <property type="entry name" value="Doublecortin_dom_sf"/>
</dbReference>
<dbReference type="GO" id="GO:0008017">
    <property type="term" value="F:microtubule binding"/>
    <property type="evidence" value="ECO:0007669"/>
    <property type="project" value="UniProtKB-ARBA"/>
</dbReference>
<dbReference type="Proteomes" id="UP001233999">
    <property type="component" value="Unassembled WGS sequence"/>
</dbReference>
<keyword evidence="4" id="KW-0206">Cytoskeleton</keyword>
<evidence type="ECO:0000259" key="6">
    <source>
        <dbReference type="PROSITE" id="PS50309"/>
    </source>
</evidence>
<evidence type="ECO:0000256" key="4">
    <source>
        <dbReference type="ARBA" id="ARBA00023212"/>
    </source>
</evidence>
<keyword evidence="3" id="KW-0677">Repeat</keyword>
<evidence type="ECO:0000256" key="2">
    <source>
        <dbReference type="ARBA" id="ARBA00022490"/>
    </source>
</evidence>
<keyword evidence="8" id="KW-1185">Reference proteome</keyword>
<evidence type="ECO:0000313" key="8">
    <source>
        <dbReference type="Proteomes" id="UP001233999"/>
    </source>
</evidence>
<gene>
    <name evidence="7" type="ORF">L9F63_012747</name>
</gene>
<reference evidence="7" key="2">
    <citation type="submission" date="2023-05" db="EMBL/GenBank/DDBJ databases">
        <authorList>
            <person name="Fouks B."/>
        </authorList>
    </citation>
    <scope>NUCLEOTIDE SEQUENCE</scope>
    <source>
        <strain evidence="7">Stay&amp;Tobe</strain>
        <tissue evidence="7">Testes</tissue>
    </source>
</reference>
<organism evidence="7 8">
    <name type="scientific">Diploptera punctata</name>
    <name type="common">Pacific beetle cockroach</name>
    <dbReference type="NCBI Taxonomy" id="6984"/>
    <lineage>
        <taxon>Eukaryota</taxon>
        <taxon>Metazoa</taxon>
        <taxon>Ecdysozoa</taxon>
        <taxon>Arthropoda</taxon>
        <taxon>Hexapoda</taxon>
        <taxon>Insecta</taxon>
        <taxon>Pterygota</taxon>
        <taxon>Neoptera</taxon>
        <taxon>Polyneoptera</taxon>
        <taxon>Dictyoptera</taxon>
        <taxon>Blattodea</taxon>
        <taxon>Blaberoidea</taxon>
        <taxon>Blaberidae</taxon>
        <taxon>Diplopterinae</taxon>
        <taxon>Diploptera</taxon>
    </lineage>
</organism>
<evidence type="ECO:0000256" key="5">
    <source>
        <dbReference type="SAM" id="MobiDB-lite"/>
    </source>
</evidence>
<evidence type="ECO:0000313" key="7">
    <source>
        <dbReference type="EMBL" id="KAJ9596014.1"/>
    </source>
</evidence>
<dbReference type="GO" id="GO:0005856">
    <property type="term" value="C:cytoskeleton"/>
    <property type="evidence" value="ECO:0007669"/>
    <property type="project" value="UniProtKB-SubCell"/>
</dbReference>
<dbReference type="GO" id="GO:0035556">
    <property type="term" value="P:intracellular signal transduction"/>
    <property type="evidence" value="ECO:0007669"/>
    <property type="project" value="InterPro"/>
</dbReference>
<dbReference type="SUPFAM" id="SSF89837">
    <property type="entry name" value="Doublecortin (DC)"/>
    <property type="match status" value="1"/>
</dbReference>
<feature type="non-terminal residue" evidence="7">
    <location>
        <position position="224"/>
    </location>
</feature>
<dbReference type="AlphaFoldDB" id="A0AAD8ABM7"/>
<proteinExistence type="predicted"/>
<name>A0AAD8ABM7_DIPPU</name>
<accession>A0AAD8ABM7</accession>
<feature type="compositionally biased region" description="Basic and acidic residues" evidence="5">
    <location>
        <begin position="76"/>
        <end position="85"/>
    </location>
</feature>
<evidence type="ECO:0000256" key="3">
    <source>
        <dbReference type="ARBA" id="ARBA00022737"/>
    </source>
</evidence>
<feature type="region of interest" description="Disordered" evidence="5">
    <location>
        <begin position="1"/>
        <end position="105"/>
    </location>
</feature>
<comment type="subcellular location">
    <subcellularLocation>
        <location evidence="1">Cytoplasm</location>
        <location evidence="1">Cytoskeleton</location>
    </subcellularLocation>
</comment>
<dbReference type="FunFam" id="3.10.20.230:FF:000018">
    <property type="entry name" value="Echinoderm microtubule-associated protein-like CG42247"/>
    <property type="match status" value="1"/>
</dbReference>
<reference evidence="7" key="1">
    <citation type="journal article" date="2023" name="IScience">
        <title>Live-bearing cockroach genome reveals convergent evolutionary mechanisms linked to viviparity in insects and beyond.</title>
        <authorList>
            <person name="Fouks B."/>
            <person name="Harrison M.C."/>
            <person name="Mikhailova A.A."/>
            <person name="Marchal E."/>
            <person name="English S."/>
            <person name="Carruthers M."/>
            <person name="Jennings E.C."/>
            <person name="Chiamaka E.L."/>
            <person name="Frigard R.A."/>
            <person name="Pippel M."/>
            <person name="Attardo G.M."/>
            <person name="Benoit J.B."/>
            <person name="Bornberg-Bauer E."/>
            <person name="Tobe S.S."/>
        </authorList>
    </citation>
    <scope>NUCLEOTIDE SEQUENCE</scope>
    <source>
        <strain evidence="7">Stay&amp;Tobe</strain>
    </source>
</reference>
<feature type="compositionally biased region" description="Low complexity" evidence="5">
    <location>
        <begin position="37"/>
        <end position="53"/>
    </location>
</feature>
<dbReference type="PROSITE" id="PS50309">
    <property type="entry name" value="DC"/>
    <property type="match status" value="1"/>
</dbReference>
<dbReference type="Pfam" id="PF03607">
    <property type="entry name" value="DCX"/>
    <property type="match status" value="1"/>
</dbReference>
<evidence type="ECO:0000256" key="1">
    <source>
        <dbReference type="ARBA" id="ARBA00004245"/>
    </source>
</evidence>
<dbReference type="EMBL" id="JASPKZ010002299">
    <property type="protein sequence ID" value="KAJ9596014.1"/>
    <property type="molecule type" value="Genomic_DNA"/>
</dbReference>
<comment type="caution">
    <text evidence="7">The sequence shown here is derived from an EMBL/GenBank/DDBJ whole genome shotgun (WGS) entry which is preliminary data.</text>
</comment>
<dbReference type="Gene3D" id="3.10.20.230">
    <property type="entry name" value="Doublecortin domain"/>
    <property type="match status" value="1"/>
</dbReference>